<dbReference type="GO" id="GO:0016829">
    <property type="term" value="F:lyase activity"/>
    <property type="evidence" value="ECO:0007669"/>
    <property type="project" value="UniProtKB-KW"/>
</dbReference>
<proteinExistence type="predicted"/>
<dbReference type="OrthoDB" id="630188at2759"/>
<dbReference type="InterPro" id="IPR029052">
    <property type="entry name" value="Metallo-depent_PP-like"/>
</dbReference>
<dbReference type="AlphaFoldDB" id="A0A8H4PIK9"/>
<dbReference type="Proteomes" id="UP000554235">
    <property type="component" value="Unassembled WGS sequence"/>
</dbReference>
<gene>
    <name evidence="3" type="ORF">FALBO_1251</name>
</gene>
<comment type="caution">
    <text evidence="3">The sequence shown here is derived from an EMBL/GenBank/DDBJ whole genome shotgun (WGS) entry which is preliminary data.</text>
</comment>
<feature type="domain" description="Calcineurin-like phosphoesterase" evidence="2">
    <location>
        <begin position="10"/>
        <end position="213"/>
    </location>
</feature>
<keyword evidence="4" id="KW-1185">Reference proteome</keyword>
<dbReference type="GO" id="GO:0016787">
    <property type="term" value="F:hydrolase activity"/>
    <property type="evidence" value="ECO:0007669"/>
    <property type="project" value="InterPro"/>
</dbReference>
<name>A0A8H4PIK9_9HYPO</name>
<evidence type="ECO:0000259" key="2">
    <source>
        <dbReference type="Pfam" id="PF00149"/>
    </source>
</evidence>
<accession>A0A8H4PIK9</accession>
<evidence type="ECO:0000313" key="3">
    <source>
        <dbReference type="EMBL" id="KAF4471833.1"/>
    </source>
</evidence>
<reference evidence="3 4" key="1">
    <citation type="submission" date="2020-01" db="EMBL/GenBank/DDBJ databases">
        <title>Identification and distribution of gene clusters putatively required for synthesis of sphingolipid metabolism inhibitors in phylogenetically diverse species of the filamentous fungus Fusarium.</title>
        <authorList>
            <person name="Kim H.-S."/>
            <person name="Busman M."/>
            <person name="Brown D.W."/>
            <person name="Divon H."/>
            <person name="Uhlig S."/>
            <person name="Proctor R.H."/>
        </authorList>
    </citation>
    <scope>NUCLEOTIDE SEQUENCE [LARGE SCALE GENOMIC DNA]</scope>
    <source>
        <strain evidence="3 4">NRRL 20459</strain>
    </source>
</reference>
<evidence type="ECO:0000313" key="4">
    <source>
        <dbReference type="Proteomes" id="UP000554235"/>
    </source>
</evidence>
<sequence length="376" mass="41359">MAASTRRRTRIVCISDTHNCTVKLPKGDILIHAGDLTNQGNYSELSKAVAWLEKADFEAKIVVAGNHDITLDSDFYAEHGHYFHDRVPRSSEECLRLFTSSPSITYLAHDSATIRLKSPSGPHTEFKIFGSPYSPRHGLWAFYYDAPKNPSSWSDLASLWELIPLDSDIVVTHTPPRTHCDETDERRATGCEALRQALWRVRPQLAVCGHIHSGRGAERVMWDLDCRNVAYQEKSVIRWQDPGEGNNKTSLVDLTGKKAPSLANDASHPGRPVPGAGGIDAITPYHAANSTDNPPYTFGSGLDETQACHGTLGLGGDPTSPRCDQVALAGRMGRRETCVVNAAIMKSRYPHVGGKQFNKPIVVDLDLPVWEEADDP</sequence>
<dbReference type="CDD" id="cd07379">
    <property type="entry name" value="MPP_239FB"/>
    <property type="match status" value="1"/>
</dbReference>
<protein>
    <submittedName>
        <fullName evidence="3">Rhamnogalacturonate lyase c</fullName>
    </submittedName>
</protein>
<evidence type="ECO:0000256" key="1">
    <source>
        <dbReference type="SAM" id="MobiDB-lite"/>
    </source>
</evidence>
<keyword evidence="3" id="KW-0456">Lyase</keyword>
<dbReference type="Pfam" id="PF00149">
    <property type="entry name" value="Metallophos"/>
    <property type="match status" value="1"/>
</dbReference>
<dbReference type="PANTHER" id="PTHR12905">
    <property type="entry name" value="METALLOPHOSPHOESTERASE"/>
    <property type="match status" value="1"/>
</dbReference>
<dbReference type="EMBL" id="JAADYS010000161">
    <property type="protein sequence ID" value="KAF4471833.1"/>
    <property type="molecule type" value="Genomic_DNA"/>
</dbReference>
<dbReference type="Gene3D" id="3.60.21.10">
    <property type="match status" value="1"/>
</dbReference>
<dbReference type="InterPro" id="IPR004843">
    <property type="entry name" value="Calcineurin-like_PHP"/>
</dbReference>
<organism evidence="3 4">
    <name type="scientific">Fusarium albosuccineum</name>
    <dbReference type="NCBI Taxonomy" id="1237068"/>
    <lineage>
        <taxon>Eukaryota</taxon>
        <taxon>Fungi</taxon>
        <taxon>Dikarya</taxon>
        <taxon>Ascomycota</taxon>
        <taxon>Pezizomycotina</taxon>
        <taxon>Sordariomycetes</taxon>
        <taxon>Hypocreomycetidae</taxon>
        <taxon>Hypocreales</taxon>
        <taxon>Nectriaceae</taxon>
        <taxon>Fusarium</taxon>
        <taxon>Fusarium decemcellulare species complex</taxon>
    </lineage>
</organism>
<dbReference type="InterPro" id="IPR051693">
    <property type="entry name" value="UPF0046_metallophosphoest"/>
</dbReference>
<dbReference type="PANTHER" id="PTHR12905:SF16">
    <property type="entry name" value="SER_THR PROTEIN PHOSPHATASE FAMILY PROTEIN (AFU_ORTHOLOGUE AFUA_1G06000)"/>
    <property type="match status" value="1"/>
</dbReference>
<feature type="region of interest" description="Disordered" evidence="1">
    <location>
        <begin position="259"/>
        <end position="295"/>
    </location>
</feature>
<dbReference type="SUPFAM" id="SSF56300">
    <property type="entry name" value="Metallo-dependent phosphatases"/>
    <property type="match status" value="1"/>
</dbReference>